<dbReference type="GO" id="GO:0004527">
    <property type="term" value="F:exonuclease activity"/>
    <property type="evidence" value="ECO:0007669"/>
    <property type="project" value="UniProtKB-KW"/>
</dbReference>
<evidence type="ECO:0000259" key="6">
    <source>
        <dbReference type="SMART" id="SM00479"/>
    </source>
</evidence>
<dbReference type="PANTHER" id="PTHR12801">
    <property type="entry name" value="RNA EXONUCLEASE REXO1 / RECO3 FAMILY MEMBER-RELATED"/>
    <property type="match status" value="1"/>
</dbReference>
<evidence type="ECO:0000256" key="4">
    <source>
        <dbReference type="ARBA" id="ARBA00022839"/>
    </source>
</evidence>
<reference evidence="7" key="1">
    <citation type="submission" date="2015-01" db="EMBL/GenBank/DDBJ databases">
        <title>The Genome Sequence of Cryptococcus gattii CA1280.</title>
        <authorList>
            <consortium name="The Broad Institute Genomics Platform"/>
            <person name="Cuomo C."/>
            <person name="Litvintseva A."/>
            <person name="Chen Y."/>
            <person name="Heitman J."/>
            <person name="Sun S."/>
            <person name="Springer D."/>
            <person name="Dromer F."/>
            <person name="Young S."/>
            <person name="Zeng Q."/>
            <person name="Gargeya S."/>
            <person name="Abouelleil A."/>
            <person name="Alvarado L."/>
            <person name="Chapman S.B."/>
            <person name="Gainer-Dewar J."/>
            <person name="Goldberg J."/>
            <person name="Griggs A."/>
            <person name="Gujja S."/>
            <person name="Hansen M."/>
            <person name="Howarth C."/>
            <person name="Imamovic A."/>
            <person name="Larimer J."/>
            <person name="Murphy C."/>
            <person name="Naylor J."/>
            <person name="Pearson M."/>
            <person name="Priest M."/>
            <person name="Roberts A."/>
            <person name="Saif S."/>
            <person name="Shea T."/>
            <person name="Sykes S."/>
            <person name="Wortman J."/>
            <person name="Nusbaum C."/>
            <person name="Birren B."/>
        </authorList>
    </citation>
    <scope>NUCLEOTIDE SEQUENCE [LARGE SCALE GENOMIC DNA]</scope>
    <source>
        <strain evidence="7">CA1280</strain>
    </source>
</reference>
<dbReference type="PANTHER" id="PTHR12801:SF45">
    <property type="entry name" value="RNA EXONUCLEASE 4"/>
    <property type="match status" value="1"/>
</dbReference>
<dbReference type="SMART" id="SM00479">
    <property type="entry name" value="EXOIII"/>
    <property type="match status" value="1"/>
</dbReference>
<keyword evidence="3" id="KW-0378">Hydrolase</keyword>
<feature type="domain" description="Exonuclease" evidence="6">
    <location>
        <begin position="1"/>
        <end position="158"/>
    </location>
</feature>
<protein>
    <recommendedName>
        <fullName evidence="6">Exonuclease domain-containing protein</fullName>
    </recommendedName>
</protein>
<dbReference type="InterPro" id="IPR036397">
    <property type="entry name" value="RNaseH_sf"/>
</dbReference>
<dbReference type="OrthoDB" id="8191639at2759"/>
<dbReference type="InterPro" id="IPR013520">
    <property type="entry name" value="Ribonucl_H"/>
</dbReference>
<gene>
    <name evidence="7" type="ORF">I312_01484</name>
</gene>
<name>A0A0D0VS73_CRYGA</name>
<organism evidence="7">
    <name type="scientific">Cryptococcus bacillisporus CA1280</name>
    <dbReference type="NCBI Taxonomy" id="1296109"/>
    <lineage>
        <taxon>Eukaryota</taxon>
        <taxon>Fungi</taxon>
        <taxon>Dikarya</taxon>
        <taxon>Basidiomycota</taxon>
        <taxon>Agaricomycotina</taxon>
        <taxon>Tremellomycetes</taxon>
        <taxon>Tremellales</taxon>
        <taxon>Cryptococcaceae</taxon>
        <taxon>Cryptococcus</taxon>
        <taxon>Cryptococcus gattii species complex</taxon>
    </lineage>
</organism>
<proteinExistence type="predicted"/>
<dbReference type="InterPro" id="IPR047021">
    <property type="entry name" value="REXO1/3/4-like"/>
</dbReference>
<accession>A0A0D0VS73</accession>
<evidence type="ECO:0000256" key="3">
    <source>
        <dbReference type="ARBA" id="ARBA00022801"/>
    </source>
</evidence>
<dbReference type="EMBL" id="KN847975">
    <property type="protein sequence ID" value="KIR49329.1"/>
    <property type="molecule type" value="Genomic_DNA"/>
</dbReference>
<keyword evidence="1" id="KW-0698">rRNA processing</keyword>
<dbReference type="GO" id="GO:0003676">
    <property type="term" value="F:nucleic acid binding"/>
    <property type="evidence" value="ECO:0007669"/>
    <property type="project" value="InterPro"/>
</dbReference>
<comment type="function">
    <text evidence="5">Exoribonuclease involved in ribosome biosynthesis. Involved in the processing of ITS1, the internal transcribed spacer localized between the 18S and 5.8S rRNAs.</text>
</comment>
<dbReference type="Pfam" id="PF00929">
    <property type="entry name" value="RNase_T"/>
    <property type="match status" value="1"/>
</dbReference>
<dbReference type="InterPro" id="IPR012337">
    <property type="entry name" value="RNaseH-like_sf"/>
</dbReference>
<dbReference type="GO" id="GO:0006364">
    <property type="term" value="P:rRNA processing"/>
    <property type="evidence" value="ECO:0007669"/>
    <property type="project" value="UniProtKB-KW"/>
</dbReference>
<dbReference type="Gene3D" id="3.30.420.10">
    <property type="entry name" value="Ribonuclease H-like superfamily/Ribonuclease H"/>
    <property type="match status" value="1"/>
</dbReference>
<dbReference type="HOGENOM" id="CLU_022453_3_1_1"/>
<evidence type="ECO:0000256" key="5">
    <source>
        <dbReference type="ARBA" id="ARBA00025599"/>
    </source>
</evidence>
<evidence type="ECO:0000256" key="2">
    <source>
        <dbReference type="ARBA" id="ARBA00022722"/>
    </source>
</evidence>
<dbReference type="AlphaFoldDB" id="A0A0D0VS73"/>
<evidence type="ECO:0000313" key="7">
    <source>
        <dbReference type="EMBL" id="KIR49329.1"/>
    </source>
</evidence>
<dbReference type="SUPFAM" id="SSF53098">
    <property type="entry name" value="Ribonuclease H-like"/>
    <property type="match status" value="1"/>
</dbReference>
<dbReference type="GO" id="GO:0000027">
    <property type="term" value="P:ribosomal large subunit assembly"/>
    <property type="evidence" value="ECO:0007669"/>
    <property type="project" value="TreeGrafter"/>
</dbReference>
<evidence type="ECO:0000256" key="1">
    <source>
        <dbReference type="ARBA" id="ARBA00022552"/>
    </source>
</evidence>
<keyword evidence="4" id="KW-0269">Exonuclease</keyword>
<dbReference type="GO" id="GO:0005634">
    <property type="term" value="C:nucleus"/>
    <property type="evidence" value="ECO:0007669"/>
    <property type="project" value="TreeGrafter"/>
</dbReference>
<sequence length="179" mass="20313">MVQLRNSMGLAKIGIVDAYGNILMESFVKHHPANVVNYITRKSGIRPQDLVGAPTYEQIQPQIIELIKDKIIVGHTLFNDLSVIGHRHQYEMMRDTALYYPLRSLVGVRSEGIWPSLKKLAAAVLNEDMHAAGIAHDPVVDARMTMAIFMTVREEYEDGLWRGKDVVACLPERYVSCYW</sequence>
<keyword evidence="2" id="KW-0540">Nuclease</keyword>